<sequence>MSRDVMNHFQDENLKYEDRATQSAAGIKVLDKEDGTKRAPLKEKFSQASQKQSGSLPKKPSAPDLRPCAAFGGIRFTAKRNACRKFDIFQKMAKDHQTVNPPEPCSKELKTTDSAKAIASKEIECSNEGNKEDPPTVRSESSKASSLAVKETTLKKCTAFGGIRFAPKWQSTPLKPDLFNNIQKVSKHDKELHPPDSSAKGPEKIPNSTKSTTKEDERITPDETVQPPTKEPKHLKPSPITVTEIGDKMYPAFAGMRLTPKRKSTHPKPDMFEKIQEESKLDSQESHLSGISYLLTQSMIAFLVFETFH</sequence>
<feature type="region of interest" description="Disordered" evidence="1">
    <location>
        <begin position="120"/>
        <end position="148"/>
    </location>
</feature>
<reference evidence="2 3" key="1">
    <citation type="journal article" date="2019" name="Sci. Rep.">
        <title>Orb-weaving spider Araneus ventricosus genome elucidates the spidroin gene catalogue.</title>
        <authorList>
            <person name="Kono N."/>
            <person name="Nakamura H."/>
            <person name="Ohtoshi R."/>
            <person name="Moran D.A.P."/>
            <person name="Shinohara A."/>
            <person name="Yoshida Y."/>
            <person name="Fujiwara M."/>
            <person name="Mori M."/>
            <person name="Tomita M."/>
            <person name="Arakawa K."/>
        </authorList>
    </citation>
    <scope>NUCLEOTIDE SEQUENCE [LARGE SCALE GENOMIC DNA]</scope>
</reference>
<keyword evidence="3" id="KW-1185">Reference proteome</keyword>
<organism evidence="2 3">
    <name type="scientific">Araneus ventricosus</name>
    <name type="common">Orbweaver spider</name>
    <name type="synonym">Epeira ventricosa</name>
    <dbReference type="NCBI Taxonomy" id="182803"/>
    <lineage>
        <taxon>Eukaryota</taxon>
        <taxon>Metazoa</taxon>
        <taxon>Ecdysozoa</taxon>
        <taxon>Arthropoda</taxon>
        <taxon>Chelicerata</taxon>
        <taxon>Arachnida</taxon>
        <taxon>Araneae</taxon>
        <taxon>Araneomorphae</taxon>
        <taxon>Entelegynae</taxon>
        <taxon>Araneoidea</taxon>
        <taxon>Araneidae</taxon>
        <taxon>Araneus</taxon>
    </lineage>
</organism>
<feature type="region of interest" description="Disordered" evidence="1">
    <location>
        <begin position="187"/>
        <end position="242"/>
    </location>
</feature>
<feature type="compositionally biased region" description="Basic and acidic residues" evidence="1">
    <location>
        <begin position="29"/>
        <end position="45"/>
    </location>
</feature>
<proteinExistence type="predicted"/>
<dbReference type="OrthoDB" id="10520126at2759"/>
<feature type="compositionally biased region" description="Basic and acidic residues" evidence="1">
    <location>
        <begin position="212"/>
        <end position="221"/>
    </location>
</feature>
<accession>A0A4Y2MQB4</accession>
<evidence type="ECO:0000313" key="3">
    <source>
        <dbReference type="Proteomes" id="UP000499080"/>
    </source>
</evidence>
<gene>
    <name evidence="2" type="ORF">AVEN_97961_1</name>
</gene>
<protein>
    <submittedName>
        <fullName evidence="2">Uncharacterized protein</fullName>
    </submittedName>
</protein>
<evidence type="ECO:0000313" key="2">
    <source>
        <dbReference type="EMBL" id="GBN28504.1"/>
    </source>
</evidence>
<feature type="region of interest" description="Disordered" evidence="1">
    <location>
        <begin position="1"/>
        <end position="65"/>
    </location>
</feature>
<evidence type="ECO:0000256" key="1">
    <source>
        <dbReference type="SAM" id="MobiDB-lite"/>
    </source>
</evidence>
<feature type="compositionally biased region" description="Basic and acidic residues" evidence="1">
    <location>
        <begin position="120"/>
        <end position="135"/>
    </location>
</feature>
<dbReference type="AlphaFoldDB" id="A0A4Y2MQB4"/>
<dbReference type="Proteomes" id="UP000499080">
    <property type="component" value="Unassembled WGS sequence"/>
</dbReference>
<dbReference type="EMBL" id="BGPR01007650">
    <property type="protein sequence ID" value="GBN28504.1"/>
    <property type="molecule type" value="Genomic_DNA"/>
</dbReference>
<feature type="compositionally biased region" description="Polar residues" evidence="1">
    <location>
        <begin position="46"/>
        <end position="55"/>
    </location>
</feature>
<feature type="compositionally biased region" description="Basic and acidic residues" evidence="1">
    <location>
        <begin position="1"/>
        <end position="20"/>
    </location>
</feature>
<comment type="caution">
    <text evidence="2">The sequence shown here is derived from an EMBL/GenBank/DDBJ whole genome shotgun (WGS) entry which is preliminary data.</text>
</comment>
<name>A0A4Y2MQB4_ARAVE</name>